<dbReference type="Proteomes" id="UP000271098">
    <property type="component" value="Unassembled WGS sequence"/>
</dbReference>
<dbReference type="AlphaFoldDB" id="A0A183ESZ2"/>
<name>A0A183ESZ2_9BILA</name>
<proteinExistence type="predicted"/>
<protein>
    <submittedName>
        <fullName evidence="1 3">Uncharacterized protein</fullName>
    </submittedName>
</protein>
<sequence length="98" mass="11610">MSSVGHLVRCFLRKIRWYSSAVAPNLSTVMDRKIECFQYQQEPFVLEYYEWYRSKKMQSVKTVLDIRTDNRNLIVRFTQELGANSPSADAIVRRTKPF</sequence>
<dbReference type="WBParaSite" id="GPUH_0002411301-mRNA-1">
    <property type="protein sequence ID" value="GPUH_0002411301-mRNA-1"/>
    <property type="gene ID" value="GPUH_0002411301"/>
</dbReference>
<reference evidence="1 2" key="2">
    <citation type="submission" date="2018-11" db="EMBL/GenBank/DDBJ databases">
        <authorList>
            <consortium name="Pathogen Informatics"/>
        </authorList>
    </citation>
    <scope>NUCLEOTIDE SEQUENCE [LARGE SCALE GENOMIC DNA]</scope>
</reference>
<organism evidence="3">
    <name type="scientific">Gongylonema pulchrum</name>
    <dbReference type="NCBI Taxonomy" id="637853"/>
    <lineage>
        <taxon>Eukaryota</taxon>
        <taxon>Metazoa</taxon>
        <taxon>Ecdysozoa</taxon>
        <taxon>Nematoda</taxon>
        <taxon>Chromadorea</taxon>
        <taxon>Rhabditida</taxon>
        <taxon>Spirurina</taxon>
        <taxon>Spiruromorpha</taxon>
        <taxon>Spiruroidea</taxon>
        <taxon>Gongylonematidae</taxon>
        <taxon>Gongylonema</taxon>
    </lineage>
</organism>
<accession>A0A183ESZ2</accession>
<evidence type="ECO:0000313" key="3">
    <source>
        <dbReference type="WBParaSite" id="GPUH_0002411301-mRNA-1"/>
    </source>
</evidence>
<evidence type="ECO:0000313" key="1">
    <source>
        <dbReference type="EMBL" id="VDN42371.1"/>
    </source>
</evidence>
<reference evidence="3" key="1">
    <citation type="submission" date="2016-06" db="UniProtKB">
        <authorList>
            <consortium name="WormBaseParasite"/>
        </authorList>
    </citation>
    <scope>IDENTIFICATION</scope>
</reference>
<keyword evidence="2" id="KW-1185">Reference proteome</keyword>
<gene>
    <name evidence="1" type="ORF">GPUH_LOCUS24083</name>
</gene>
<evidence type="ECO:0000313" key="2">
    <source>
        <dbReference type="Proteomes" id="UP000271098"/>
    </source>
</evidence>
<dbReference type="EMBL" id="UYRT01099988">
    <property type="protein sequence ID" value="VDN42371.1"/>
    <property type="molecule type" value="Genomic_DNA"/>
</dbReference>